<evidence type="ECO:0000313" key="10">
    <source>
        <dbReference type="Proteomes" id="UP000195728"/>
    </source>
</evidence>
<dbReference type="AlphaFoldDB" id="A0AB37Z1H8"/>
<dbReference type="Proteomes" id="UP000195728">
    <property type="component" value="Unassembled WGS sequence"/>
</dbReference>
<evidence type="ECO:0000256" key="1">
    <source>
        <dbReference type="ARBA" id="ARBA00011900"/>
    </source>
</evidence>
<dbReference type="GO" id="GO:0009307">
    <property type="term" value="P:DNA restriction-modification system"/>
    <property type="evidence" value="ECO:0007669"/>
    <property type="project" value="UniProtKB-KW"/>
</dbReference>
<organism evidence="9 10">
    <name type="scientific">Bacillus wiedmannii</name>
    <dbReference type="NCBI Taxonomy" id="1890302"/>
    <lineage>
        <taxon>Bacteria</taxon>
        <taxon>Bacillati</taxon>
        <taxon>Bacillota</taxon>
        <taxon>Bacilli</taxon>
        <taxon>Bacillales</taxon>
        <taxon>Bacillaceae</taxon>
        <taxon>Bacillus</taxon>
        <taxon>Bacillus cereus group</taxon>
    </lineage>
</organism>
<evidence type="ECO:0000259" key="7">
    <source>
        <dbReference type="Pfam" id="PF02384"/>
    </source>
</evidence>
<keyword evidence="3" id="KW-0808">Transferase</keyword>
<dbReference type="GO" id="GO:0008170">
    <property type="term" value="F:N-methyltransferase activity"/>
    <property type="evidence" value="ECO:0007669"/>
    <property type="project" value="InterPro"/>
</dbReference>
<sequence length="618" mass="71788">MKVRTKNNKIFSPILKKWIDFTPEEFLRQQAVLDLNEVYGFEFNQMMQDYVVSIGSSKNNVVDLAVWLSEEDKLNKLPALILVECKLLNSAENLFSRTVALAIGEGASFFLLYENEQRMAYVVQKDHYERIVDIPSLRELKKEKSIISSIELVDEKSPIIERLIECHNVIRSMERMSPETAVTELNKLIFLKITNENIDLEILDIADDLINEMFKDAVHHPINLYNHIWLPKDKIELRATTSIEVMRMLEKINITYLQATDYDAFLERVFKGEIVQHVTPRAVVKFMVSILNPLQGEVIGDPCVGTAGFLIEAMDYMRNQPKDLILYDRTQRDNTACYGSEINSTIARIAKMKMLINGYSARDIYPHDGLINKKGMFENRFDVLFAHPPIGGKIDSKLTIFPWDIDNIEEIDSYNLETFYGNEYLEAVERVRNSINQPILSTFDLGSVSNLTEVLFLERSLHLLKPGGRMGIILPNRLLVHNRLEKVRNYVESKAKILLLCTLPSKLFGTSIRDTTIIFLQRFSDVEENAYKNLLERITADIQYNYEQQDYFVHKNNRKYKGRLGIKVQRDIQEKVKKELDYTIPVVDLSDIKLEFGEKQLEEKLLKVVKEYRQFTNR</sequence>
<dbReference type="Pfam" id="PF02384">
    <property type="entry name" value="N6_Mtase"/>
    <property type="match status" value="2"/>
</dbReference>
<dbReference type="Pfam" id="PF13588">
    <property type="entry name" value="HSDR_N_2"/>
    <property type="match status" value="1"/>
</dbReference>
<dbReference type="InterPro" id="IPR029063">
    <property type="entry name" value="SAM-dependent_MTases_sf"/>
</dbReference>
<feature type="domain" description="Type I restriction enzyme R protein N-terminal" evidence="8">
    <location>
        <begin position="23"/>
        <end position="135"/>
    </location>
</feature>
<feature type="domain" description="DNA methylase adenine-specific" evidence="7">
    <location>
        <begin position="452"/>
        <end position="526"/>
    </location>
</feature>
<gene>
    <name evidence="9" type="ORF">BC10311_06209</name>
</gene>
<feature type="domain" description="DNA methylase adenine-specific" evidence="7">
    <location>
        <begin position="276"/>
        <end position="393"/>
    </location>
</feature>
<dbReference type="GO" id="GO:0032259">
    <property type="term" value="P:methylation"/>
    <property type="evidence" value="ECO:0007669"/>
    <property type="project" value="UniProtKB-KW"/>
</dbReference>
<evidence type="ECO:0000256" key="3">
    <source>
        <dbReference type="ARBA" id="ARBA00022679"/>
    </source>
</evidence>
<dbReference type="GO" id="GO:0009007">
    <property type="term" value="F:site-specific DNA-methyltransferase (adenine-specific) activity"/>
    <property type="evidence" value="ECO:0007669"/>
    <property type="project" value="UniProtKB-EC"/>
</dbReference>
<evidence type="ECO:0000313" key="9">
    <source>
        <dbReference type="EMBL" id="SCC68912.1"/>
    </source>
</evidence>
<accession>A0AB37Z1H8</accession>
<reference evidence="9 10" key="1">
    <citation type="submission" date="2016-08" db="EMBL/GenBank/DDBJ databases">
        <authorList>
            <person name="Loux V."/>
            <person name="Rue O."/>
        </authorList>
    </citation>
    <scope>NUCLEOTIDE SEQUENCE [LARGE SCALE GENOMIC DNA]</scope>
    <source>
        <strain evidence="9 10">WSBC_10311</strain>
    </source>
</reference>
<dbReference type="GO" id="GO:0003677">
    <property type="term" value="F:DNA binding"/>
    <property type="evidence" value="ECO:0007669"/>
    <property type="project" value="InterPro"/>
</dbReference>
<dbReference type="RefSeq" id="WP_088107558.1">
    <property type="nucleotide sequence ID" value="NZ_FMBG01000025.1"/>
</dbReference>
<dbReference type="PANTHER" id="PTHR42933">
    <property type="entry name" value="SLR6095 PROTEIN"/>
    <property type="match status" value="1"/>
</dbReference>
<keyword evidence="5" id="KW-0680">Restriction system</keyword>
<comment type="caution">
    <text evidence="9">The sequence shown here is derived from an EMBL/GenBank/DDBJ whole genome shotgun (WGS) entry which is preliminary data.</text>
</comment>
<evidence type="ECO:0000256" key="6">
    <source>
        <dbReference type="ARBA" id="ARBA00047942"/>
    </source>
</evidence>
<evidence type="ECO:0000256" key="2">
    <source>
        <dbReference type="ARBA" id="ARBA00022603"/>
    </source>
</evidence>
<dbReference type="Gene3D" id="3.40.50.150">
    <property type="entry name" value="Vaccinia Virus protein VP39"/>
    <property type="match status" value="1"/>
</dbReference>
<proteinExistence type="predicted"/>
<keyword evidence="4" id="KW-0949">S-adenosyl-L-methionine</keyword>
<name>A0AB37Z1H8_9BACI</name>
<dbReference type="SUPFAM" id="SSF53335">
    <property type="entry name" value="S-adenosyl-L-methionine-dependent methyltransferases"/>
    <property type="match status" value="1"/>
</dbReference>
<dbReference type="InterPro" id="IPR051537">
    <property type="entry name" value="DNA_Adenine_Mtase"/>
</dbReference>
<protein>
    <recommendedName>
        <fullName evidence="1">site-specific DNA-methyltransferase (adenine-specific)</fullName>
        <ecNumber evidence="1">2.1.1.72</ecNumber>
    </recommendedName>
</protein>
<evidence type="ECO:0000256" key="4">
    <source>
        <dbReference type="ARBA" id="ARBA00022691"/>
    </source>
</evidence>
<keyword evidence="2" id="KW-0489">Methyltransferase</keyword>
<dbReference type="InterPro" id="IPR029464">
    <property type="entry name" value="HSDR_N"/>
</dbReference>
<evidence type="ECO:0000259" key="8">
    <source>
        <dbReference type="Pfam" id="PF13588"/>
    </source>
</evidence>
<dbReference type="InterPro" id="IPR003356">
    <property type="entry name" value="DNA_methylase_A-5"/>
</dbReference>
<dbReference type="PANTHER" id="PTHR42933:SF3">
    <property type="entry name" value="TYPE I RESTRICTION ENZYME MJAVIII METHYLASE SUBUNIT"/>
    <property type="match status" value="1"/>
</dbReference>
<dbReference type="EC" id="2.1.1.72" evidence="1"/>
<dbReference type="REBASE" id="177503">
    <property type="entry name" value="M.Bce10311ORF6209P"/>
</dbReference>
<dbReference type="EMBL" id="FMBG01000025">
    <property type="protein sequence ID" value="SCC68912.1"/>
    <property type="molecule type" value="Genomic_DNA"/>
</dbReference>
<dbReference type="PRINTS" id="PR00507">
    <property type="entry name" value="N12N6MTFRASE"/>
</dbReference>
<comment type="catalytic activity">
    <reaction evidence="6">
        <text>a 2'-deoxyadenosine in DNA + S-adenosyl-L-methionine = an N(6)-methyl-2'-deoxyadenosine in DNA + S-adenosyl-L-homocysteine + H(+)</text>
        <dbReference type="Rhea" id="RHEA:15197"/>
        <dbReference type="Rhea" id="RHEA-COMP:12418"/>
        <dbReference type="Rhea" id="RHEA-COMP:12419"/>
        <dbReference type="ChEBI" id="CHEBI:15378"/>
        <dbReference type="ChEBI" id="CHEBI:57856"/>
        <dbReference type="ChEBI" id="CHEBI:59789"/>
        <dbReference type="ChEBI" id="CHEBI:90615"/>
        <dbReference type="ChEBI" id="CHEBI:90616"/>
        <dbReference type="EC" id="2.1.1.72"/>
    </reaction>
</comment>
<evidence type="ECO:0000256" key="5">
    <source>
        <dbReference type="ARBA" id="ARBA00022747"/>
    </source>
</evidence>